<proteinExistence type="predicted"/>
<sequence length="131" mass="15694">MFRSNKWIGEETLTSQCEHVSCGSKEKVWMTYHYQGRERGLKPHPYCAECGLIKNLSSEKPRKIGFYINIITSLKEDFRMAQAQIRLMALDMEKLDFEDDYSMDRHQQEELFIEIVQKYSKVPDWALRRFF</sequence>
<keyword evidence="2" id="KW-1185">Reference proteome</keyword>
<gene>
    <name evidence="1" type="ORF">P0O15_11815</name>
</gene>
<protein>
    <submittedName>
        <fullName evidence="1">Uncharacterized protein</fullName>
    </submittedName>
</protein>
<dbReference type="EMBL" id="JARFPK010000071">
    <property type="protein sequence ID" value="MDF0591843.1"/>
    <property type="molecule type" value="Genomic_DNA"/>
</dbReference>
<accession>A0ABT5XAX1</accession>
<reference evidence="1 2" key="1">
    <citation type="submission" date="2023-03" db="EMBL/GenBank/DDBJ databases">
        <title>WGS of Methanotrichaceae archaeon Mx.</title>
        <authorList>
            <person name="Sorokin D.Y."/>
            <person name="Merkel A.Y."/>
        </authorList>
    </citation>
    <scope>NUCLEOTIDE SEQUENCE [LARGE SCALE GENOMIC DNA]</scope>
    <source>
        <strain evidence="1 2">Mx</strain>
    </source>
</reference>
<evidence type="ECO:0000313" key="1">
    <source>
        <dbReference type="EMBL" id="MDF0591843.1"/>
    </source>
</evidence>
<name>A0ABT5XAX1_9EURY</name>
<evidence type="ECO:0000313" key="2">
    <source>
        <dbReference type="Proteomes" id="UP001220010"/>
    </source>
</evidence>
<comment type="caution">
    <text evidence="1">The sequence shown here is derived from an EMBL/GenBank/DDBJ whole genome shotgun (WGS) entry which is preliminary data.</text>
</comment>
<organism evidence="1 2">
    <name type="scientific">Candidatus Methanocrinis natronophilus</name>
    <dbReference type="NCBI Taxonomy" id="3033396"/>
    <lineage>
        <taxon>Archaea</taxon>
        <taxon>Methanobacteriati</taxon>
        <taxon>Methanobacteriota</taxon>
        <taxon>Stenosarchaea group</taxon>
        <taxon>Methanomicrobia</taxon>
        <taxon>Methanotrichales</taxon>
        <taxon>Methanotrichaceae</taxon>
        <taxon>Methanocrinis</taxon>
    </lineage>
</organism>
<dbReference type="Proteomes" id="UP001220010">
    <property type="component" value="Unassembled WGS sequence"/>
</dbReference>